<evidence type="ECO:0000313" key="4">
    <source>
        <dbReference type="EMBL" id="ORY04787.1"/>
    </source>
</evidence>
<dbReference type="SUPFAM" id="SSF56801">
    <property type="entry name" value="Acetyl-CoA synthetase-like"/>
    <property type="match status" value="1"/>
</dbReference>
<dbReference type="Pfam" id="PF00501">
    <property type="entry name" value="AMP-binding"/>
    <property type="match status" value="1"/>
</dbReference>
<sequence length="712" mass="81291">MAEEKVQKIEEITKNNVKVDENDINNRGFGPNLYPEFSRPITEALISNPPGAIEMTQYPKKEGEGKPRRMFVSEKWDTLYGEPLGVTSLFDNLELTTKKKPNNRFIGVRNKKEDGTYGDYEYQTYSEFFKHIEHIGSYFNKKLNIEKDTIVGIIGINSLEWAYTMFGTFYNNGIIVPLYDTLGIASLEMVIEQTEMKTVASSADKIKLLISIPKFKDCIKTVIAFTQPQEEDMNTLKEYGMNVVVISDIEKEIENDPSIKTNPIPTDIEDTAIICYTSGTTGKPKGVVLTNRNMLSFVGNVYICILSQQLYPYSEKDCYISYLPLAHVFEQAIFHSFIFLGARIGFYTGSVKNVMSDIMALKPTCFVTVPRLLNRIYSVVNKTIASRSFIVRFLFNLACKSKMKRLAKGKVTHWLWDGLVFKSIREKLGGEVKIMLVGSAPLSAEVMDFMRIAFSCEIFEGYGSTETVGCISLTRRSETEAGNNGVPWPGCEIKLRDIPEMNYTSEDKPFPRGEIMVRGPNVFKEYFKMPEVTAENKDEEGWCHTGDIGMWDEKDRLRIIDRVKNIFKLAQGEYVAPEKIENILINHELIEQAFVHGESLQNALVGIIVPDEKEVRSYASNTLNIEKAETMPLKDLYAREDLKEALLKVLDKHCRANDLKGFECLRNIILETEPFTTENNLLTPVFKLKRNVAIKKYRKAIDQMYIEMEKEK</sequence>
<keyword evidence="2" id="KW-0067">ATP-binding</keyword>
<dbReference type="GO" id="GO:0016020">
    <property type="term" value="C:membrane"/>
    <property type="evidence" value="ECO:0007669"/>
    <property type="project" value="TreeGrafter"/>
</dbReference>
<evidence type="ECO:0000313" key="5">
    <source>
        <dbReference type="Proteomes" id="UP000193920"/>
    </source>
</evidence>
<gene>
    <name evidence="4" type="ORF">LY90DRAFT_393085</name>
</gene>
<keyword evidence="1" id="KW-0547">Nucleotide-binding</keyword>
<evidence type="ECO:0000256" key="1">
    <source>
        <dbReference type="ARBA" id="ARBA00022741"/>
    </source>
</evidence>
<dbReference type="PANTHER" id="PTHR43272">
    <property type="entry name" value="LONG-CHAIN-FATTY-ACID--COA LIGASE"/>
    <property type="match status" value="1"/>
</dbReference>
<dbReference type="InterPro" id="IPR000873">
    <property type="entry name" value="AMP-dep_synth/lig_dom"/>
</dbReference>
<evidence type="ECO:0000256" key="2">
    <source>
        <dbReference type="ARBA" id="ARBA00022840"/>
    </source>
</evidence>
<dbReference type="GO" id="GO:0005783">
    <property type="term" value="C:endoplasmic reticulum"/>
    <property type="evidence" value="ECO:0007669"/>
    <property type="project" value="TreeGrafter"/>
</dbReference>
<dbReference type="GO" id="GO:0004467">
    <property type="term" value="F:long-chain fatty acid-CoA ligase activity"/>
    <property type="evidence" value="ECO:0007669"/>
    <property type="project" value="TreeGrafter"/>
</dbReference>
<dbReference type="InterPro" id="IPR042099">
    <property type="entry name" value="ANL_N_sf"/>
</dbReference>
<dbReference type="EMBL" id="MCOG01000458">
    <property type="protein sequence ID" value="ORY04787.1"/>
    <property type="molecule type" value="Genomic_DNA"/>
</dbReference>
<dbReference type="PROSITE" id="PS00455">
    <property type="entry name" value="AMP_BINDING"/>
    <property type="match status" value="1"/>
</dbReference>
<evidence type="ECO:0000259" key="3">
    <source>
        <dbReference type="Pfam" id="PF00501"/>
    </source>
</evidence>
<protein>
    <submittedName>
        <fullName evidence="4">Acetyl-CoA synthetase-like protein</fullName>
    </submittedName>
</protein>
<dbReference type="InterPro" id="IPR020845">
    <property type="entry name" value="AMP-binding_CS"/>
</dbReference>
<keyword evidence="5" id="KW-1185">Reference proteome</keyword>
<dbReference type="Proteomes" id="UP000193920">
    <property type="component" value="Unassembled WGS sequence"/>
</dbReference>
<proteinExistence type="predicted"/>
<dbReference type="STRING" id="1754190.A0A1Y1Z474"/>
<dbReference type="PANTHER" id="PTHR43272:SF33">
    <property type="entry name" value="AMP-BINDING DOMAIN-CONTAINING PROTEIN-RELATED"/>
    <property type="match status" value="1"/>
</dbReference>
<dbReference type="Gene3D" id="3.40.50.12780">
    <property type="entry name" value="N-terminal domain of ligase-like"/>
    <property type="match status" value="1"/>
</dbReference>
<name>A0A1Y1Z474_9FUNG</name>
<feature type="domain" description="AMP-dependent synthetase/ligase" evidence="3">
    <location>
        <begin position="118"/>
        <end position="527"/>
    </location>
</feature>
<reference evidence="4 5" key="1">
    <citation type="submission" date="2016-08" db="EMBL/GenBank/DDBJ databases">
        <title>A Parts List for Fungal Cellulosomes Revealed by Comparative Genomics.</title>
        <authorList>
            <consortium name="DOE Joint Genome Institute"/>
            <person name="Haitjema C.H."/>
            <person name="Gilmore S.P."/>
            <person name="Henske J.K."/>
            <person name="Solomon K.V."/>
            <person name="De Groot R."/>
            <person name="Kuo A."/>
            <person name="Mondo S.J."/>
            <person name="Salamov A.A."/>
            <person name="Labutti K."/>
            <person name="Zhao Z."/>
            <person name="Chiniquy J."/>
            <person name="Barry K."/>
            <person name="Brewer H.M."/>
            <person name="Purvine S.O."/>
            <person name="Wright A.T."/>
            <person name="Boxma B."/>
            <person name="Van Alen T."/>
            <person name="Hackstein J.H."/>
            <person name="Baker S.E."/>
            <person name="Grigoriev I.V."/>
            <person name="O'Malley M.A."/>
        </authorList>
    </citation>
    <scope>NUCLEOTIDE SEQUENCE [LARGE SCALE GENOMIC DNA]</scope>
    <source>
        <strain evidence="4 5">G1</strain>
    </source>
</reference>
<dbReference type="GO" id="GO:0005524">
    <property type="term" value="F:ATP binding"/>
    <property type="evidence" value="ECO:0007669"/>
    <property type="project" value="UniProtKB-KW"/>
</dbReference>
<organism evidence="4 5">
    <name type="scientific">Neocallimastix californiae</name>
    <dbReference type="NCBI Taxonomy" id="1754190"/>
    <lineage>
        <taxon>Eukaryota</taxon>
        <taxon>Fungi</taxon>
        <taxon>Fungi incertae sedis</taxon>
        <taxon>Chytridiomycota</taxon>
        <taxon>Chytridiomycota incertae sedis</taxon>
        <taxon>Neocallimastigomycetes</taxon>
        <taxon>Neocallimastigales</taxon>
        <taxon>Neocallimastigaceae</taxon>
        <taxon>Neocallimastix</taxon>
    </lineage>
</organism>
<comment type="caution">
    <text evidence="4">The sequence shown here is derived from an EMBL/GenBank/DDBJ whole genome shotgun (WGS) entry which is preliminary data.</text>
</comment>
<accession>A0A1Y1Z474</accession>
<dbReference type="OrthoDB" id="1700726at2759"/>
<dbReference type="AlphaFoldDB" id="A0A1Y1Z474"/>